<feature type="compositionally biased region" description="Polar residues" evidence="1">
    <location>
        <begin position="348"/>
        <end position="370"/>
    </location>
</feature>
<sequence>MNGDSSMGGISMECSRSSWPRCDHFCMSQQRRSPHEVSNDLPMSVSEDHTRPGVETGRSSEAGVDVDTCSDCTSESRDFITDMPTIPSQFLGARSSPPIFRRVSEPEASLQKSMQKKMSMDESSTTSEDLNSTDIRKLYPRSRSEITSRKIEANIGGIQVSESSECTEGDEVCCEGLESFPLKLRPSFTDSMMAMADDLCSTQQLRNVSGNSGETTSDCLHLADYTKQEAKQAITVPVSANNNNSTLKDSAAPELPRRSQDEGCYRVAPIDLSAITEEGEELTSTSMHLSCSREPTLSDFVSTPKDKSTISSRSPMTNGEPSSAQGASSVEFETLLPVQDESADANHSLNYKSFSNPELSTDDITSQSLTGYGEEMCSPTGSAKQTISSSCANTRDNSTADSSYREATMTPDANMSALTYDSQRCSLPCQPAKASFTFGDSPPPSLPGSPTSCESPPSLQHRKSYAKLLTKSPVQRKTLSGLMRRSKSYTTPDSVLTTPTHTKFLQQQMNQLAFDQSASKGDVRQRKFSAVVAGLTPSFR</sequence>
<feature type="region of interest" description="Disordered" evidence="1">
    <location>
        <begin position="30"/>
        <end position="131"/>
    </location>
</feature>
<evidence type="ECO:0000313" key="3">
    <source>
        <dbReference type="Proteomes" id="UP000593567"/>
    </source>
</evidence>
<feature type="region of interest" description="Disordered" evidence="1">
    <location>
        <begin position="279"/>
        <end position="328"/>
    </location>
</feature>
<feature type="compositionally biased region" description="Polar residues" evidence="1">
    <location>
        <begin position="309"/>
        <end position="328"/>
    </location>
</feature>
<proteinExistence type="predicted"/>
<feature type="region of interest" description="Disordered" evidence="1">
    <location>
        <begin position="348"/>
        <end position="405"/>
    </location>
</feature>
<reference evidence="2" key="1">
    <citation type="submission" date="2020-06" db="EMBL/GenBank/DDBJ databases">
        <title>Draft genome of Bugula neritina, a colonial animal packing powerful symbionts and potential medicines.</title>
        <authorList>
            <person name="Rayko M."/>
        </authorList>
    </citation>
    <scope>NUCLEOTIDE SEQUENCE [LARGE SCALE GENOMIC DNA]</scope>
    <source>
        <strain evidence="2">Kwan_BN1</strain>
    </source>
</reference>
<feature type="region of interest" description="Disordered" evidence="1">
    <location>
        <begin position="436"/>
        <end position="459"/>
    </location>
</feature>
<dbReference type="Proteomes" id="UP000593567">
    <property type="component" value="Unassembled WGS sequence"/>
</dbReference>
<dbReference type="AlphaFoldDB" id="A0A7J7JV32"/>
<dbReference type="EMBL" id="VXIV02001729">
    <property type="protein sequence ID" value="KAF6030250.1"/>
    <property type="molecule type" value="Genomic_DNA"/>
</dbReference>
<feature type="compositionally biased region" description="Polar residues" evidence="1">
    <location>
        <begin position="379"/>
        <end position="402"/>
    </location>
</feature>
<feature type="region of interest" description="Disordered" evidence="1">
    <location>
        <begin position="240"/>
        <end position="260"/>
    </location>
</feature>
<gene>
    <name evidence="2" type="ORF">EB796_011444</name>
</gene>
<protein>
    <submittedName>
        <fullName evidence="2">Uncharacterized protein</fullName>
    </submittedName>
</protein>
<accession>A0A7J7JV32</accession>
<evidence type="ECO:0000313" key="2">
    <source>
        <dbReference type="EMBL" id="KAF6030250.1"/>
    </source>
</evidence>
<keyword evidence="3" id="KW-1185">Reference proteome</keyword>
<name>A0A7J7JV32_BUGNE</name>
<comment type="caution">
    <text evidence="2">The sequence shown here is derived from an EMBL/GenBank/DDBJ whole genome shotgun (WGS) entry which is preliminary data.</text>
</comment>
<evidence type="ECO:0000256" key="1">
    <source>
        <dbReference type="SAM" id="MobiDB-lite"/>
    </source>
</evidence>
<feature type="compositionally biased region" description="Polar residues" evidence="1">
    <location>
        <begin position="121"/>
        <end position="131"/>
    </location>
</feature>
<organism evidence="2 3">
    <name type="scientific">Bugula neritina</name>
    <name type="common">Brown bryozoan</name>
    <name type="synonym">Sertularia neritina</name>
    <dbReference type="NCBI Taxonomy" id="10212"/>
    <lineage>
        <taxon>Eukaryota</taxon>
        <taxon>Metazoa</taxon>
        <taxon>Spiralia</taxon>
        <taxon>Lophotrochozoa</taxon>
        <taxon>Bryozoa</taxon>
        <taxon>Gymnolaemata</taxon>
        <taxon>Cheilostomatida</taxon>
        <taxon>Flustrina</taxon>
        <taxon>Buguloidea</taxon>
        <taxon>Bugulidae</taxon>
        <taxon>Bugula</taxon>
    </lineage>
</organism>
<feature type="compositionally biased region" description="Polar residues" evidence="1">
    <location>
        <begin position="282"/>
        <end position="301"/>
    </location>
</feature>